<accession>A0ABQ6J9G4</accession>
<organism evidence="2 3">
    <name type="scientific">Angustibacter aerolatus</name>
    <dbReference type="NCBI Taxonomy" id="1162965"/>
    <lineage>
        <taxon>Bacteria</taxon>
        <taxon>Bacillati</taxon>
        <taxon>Actinomycetota</taxon>
        <taxon>Actinomycetes</taxon>
        <taxon>Kineosporiales</taxon>
        <taxon>Kineosporiaceae</taxon>
    </lineage>
</organism>
<evidence type="ECO:0000313" key="2">
    <source>
        <dbReference type="EMBL" id="GMA84823.1"/>
    </source>
</evidence>
<comment type="caution">
    <text evidence="2">The sequence shown here is derived from an EMBL/GenBank/DDBJ whole genome shotgun (WGS) entry which is preliminary data.</text>
</comment>
<proteinExistence type="predicted"/>
<dbReference type="EMBL" id="BSUZ01000001">
    <property type="protein sequence ID" value="GMA84823.1"/>
    <property type="molecule type" value="Genomic_DNA"/>
</dbReference>
<sequence length="51" mass="5258">MSDRADTAQTPSAAEAEVADLCRDLLRIDTSNYGDGSGPGSAPRPSTSWGC</sequence>
<dbReference type="Proteomes" id="UP001157017">
    <property type="component" value="Unassembled WGS sequence"/>
</dbReference>
<protein>
    <submittedName>
        <fullName evidence="2">Uncharacterized protein</fullName>
    </submittedName>
</protein>
<evidence type="ECO:0000313" key="3">
    <source>
        <dbReference type="Proteomes" id="UP001157017"/>
    </source>
</evidence>
<feature type="region of interest" description="Disordered" evidence="1">
    <location>
        <begin position="29"/>
        <end position="51"/>
    </location>
</feature>
<evidence type="ECO:0000256" key="1">
    <source>
        <dbReference type="SAM" id="MobiDB-lite"/>
    </source>
</evidence>
<name>A0ABQ6J9G4_9ACTN</name>
<reference evidence="3" key="1">
    <citation type="journal article" date="2019" name="Int. J. Syst. Evol. Microbiol.">
        <title>The Global Catalogue of Microorganisms (GCM) 10K type strain sequencing project: providing services to taxonomists for standard genome sequencing and annotation.</title>
        <authorList>
            <consortium name="The Broad Institute Genomics Platform"/>
            <consortium name="The Broad Institute Genome Sequencing Center for Infectious Disease"/>
            <person name="Wu L."/>
            <person name="Ma J."/>
        </authorList>
    </citation>
    <scope>NUCLEOTIDE SEQUENCE [LARGE SCALE GENOMIC DNA]</scope>
    <source>
        <strain evidence="3">NBRC 108730</strain>
    </source>
</reference>
<keyword evidence="3" id="KW-1185">Reference proteome</keyword>
<gene>
    <name evidence="2" type="ORF">GCM10025868_00730</name>
</gene>